<reference evidence="2 3" key="1">
    <citation type="submission" date="2015-07" db="EMBL/GenBank/DDBJ databases">
        <authorList>
            <consortium name="Pathogen Informatics"/>
        </authorList>
    </citation>
    <scope>NUCLEOTIDE SEQUENCE [LARGE SCALE GENOMIC DNA]</scope>
    <source>
        <strain evidence="2 3">A51</strain>
    </source>
</reference>
<gene>
    <name evidence="2" type="ORF">ERS013165_00868</name>
</gene>
<feature type="compositionally biased region" description="Polar residues" evidence="1">
    <location>
        <begin position="18"/>
        <end position="27"/>
    </location>
</feature>
<dbReference type="Proteomes" id="UP000044806">
    <property type="component" value="Unassembled WGS sequence"/>
</dbReference>
<feature type="compositionally biased region" description="Low complexity" evidence="1">
    <location>
        <begin position="1"/>
        <end position="17"/>
    </location>
</feature>
<organism evidence="2 3">
    <name type="scientific">Vibrio cholerae</name>
    <dbReference type="NCBI Taxonomy" id="666"/>
    <lineage>
        <taxon>Bacteria</taxon>
        <taxon>Pseudomonadati</taxon>
        <taxon>Pseudomonadota</taxon>
        <taxon>Gammaproteobacteria</taxon>
        <taxon>Vibrionales</taxon>
        <taxon>Vibrionaceae</taxon>
        <taxon>Vibrio</taxon>
    </lineage>
</organism>
<sequence>MPPIHSSATATAPSSTAQNTRCNTGESNLPPEVILSMTSEPESDDVIKNTKTNTTAITDSTLPKTSESNIWNMASETSVKPF</sequence>
<proteinExistence type="predicted"/>
<evidence type="ECO:0000313" key="3">
    <source>
        <dbReference type="Proteomes" id="UP000044806"/>
    </source>
</evidence>
<feature type="region of interest" description="Disordered" evidence="1">
    <location>
        <begin position="1"/>
        <end position="30"/>
    </location>
</feature>
<dbReference type="EMBL" id="CWOW01000003">
    <property type="protein sequence ID" value="CSA14918.1"/>
    <property type="molecule type" value="Genomic_DNA"/>
</dbReference>
<dbReference type="AlphaFoldDB" id="A0A655V8E1"/>
<evidence type="ECO:0000313" key="2">
    <source>
        <dbReference type="EMBL" id="CSA14918.1"/>
    </source>
</evidence>
<name>A0A655V8E1_VIBCL</name>
<accession>A0A655V8E1</accession>
<protein>
    <submittedName>
        <fullName evidence="2">Uncharacterized protein</fullName>
    </submittedName>
</protein>
<evidence type="ECO:0000256" key="1">
    <source>
        <dbReference type="SAM" id="MobiDB-lite"/>
    </source>
</evidence>